<reference evidence="1 2" key="1">
    <citation type="submission" date="2022-04" db="EMBL/GenBank/DDBJ databases">
        <title>Gracilibacillus sp. isolated from saltern.</title>
        <authorList>
            <person name="Won M."/>
            <person name="Lee C.-M."/>
            <person name="Woen H.-Y."/>
            <person name="Kwon S.-W."/>
        </authorList>
    </citation>
    <scope>NUCLEOTIDE SEQUENCE [LARGE SCALE GENOMIC DNA]</scope>
    <source>
        <strain evidence="1 2">SSPM10-3</strain>
    </source>
</reference>
<protein>
    <recommendedName>
        <fullName evidence="3">Extracellular solute-binding protein</fullName>
    </recommendedName>
</protein>
<dbReference type="Proteomes" id="UP000831537">
    <property type="component" value="Chromosome"/>
</dbReference>
<evidence type="ECO:0000313" key="2">
    <source>
        <dbReference type="Proteomes" id="UP000831537"/>
    </source>
</evidence>
<dbReference type="EMBL" id="CP095071">
    <property type="protein sequence ID" value="UOQ87511.1"/>
    <property type="molecule type" value="Genomic_DNA"/>
</dbReference>
<dbReference type="SUPFAM" id="SSF53850">
    <property type="entry name" value="Periplasmic binding protein-like II"/>
    <property type="match status" value="1"/>
</dbReference>
<evidence type="ECO:0008006" key="3">
    <source>
        <dbReference type="Google" id="ProtNLM"/>
    </source>
</evidence>
<accession>A0ABY4GTJ0</accession>
<dbReference type="InterPro" id="IPR006059">
    <property type="entry name" value="SBP"/>
</dbReference>
<evidence type="ECO:0000313" key="1">
    <source>
        <dbReference type="EMBL" id="UOQ87511.1"/>
    </source>
</evidence>
<organism evidence="1 2">
    <name type="scientific">Gracilibacillus salinarum</name>
    <dbReference type="NCBI Taxonomy" id="2932255"/>
    <lineage>
        <taxon>Bacteria</taxon>
        <taxon>Bacillati</taxon>
        <taxon>Bacillota</taxon>
        <taxon>Bacilli</taxon>
        <taxon>Bacillales</taxon>
        <taxon>Bacillaceae</taxon>
        <taxon>Gracilibacillus</taxon>
    </lineage>
</organism>
<gene>
    <name evidence="1" type="ORF">MUN87_15615</name>
</gene>
<proteinExistence type="predicted"/>
<name>A0ABY4GTJ0_9BACI</name>
<sequence>MDVPETSDELYEVLKAFTNEDPDQNGEDDTRGLAGYVGATGMGNLNVMEQIYTGATGPWKDVDGELIHTALLPESKEALEFLKNAYDDGLIPEDFASLQVSQTQDMFKSGEAGMISEKTGTFQEYYDALKTTTSDLEMTDLYPVTQINGYNPKGPGFSGANAIPKSVSEDKMKDILQMINDWMADDVFKLHREGIEGIHHTVENGEVVIDTEKAQEDSIGDFNQIVYVADKYASTVKPTFPEEAQELYAKIQDEREATSVADVSLGLYSETAQTYMPELEKRIQDLKTKIILGSESLDAWDSFVEDLKQDPDFQAMTEEINEALQNR</sequence>
<dbReference type="Gene3D" id="3.40.190.10">
    <property type="entry name" value="Periplasmic binding protein-like II"/>
    <property type="match status" value="2"/>
</dbReference>
<keyword evidence="2" id="KW-1185">Reference proteome</keyword>
<dbReference type="Pfam" id="PF01547">
    <property type="entry name" value="SBP_bac_1"/>
    <property type="match status" value="1"/>
</dbReference>